<evidence type="ECO:0000256" key="1">
    <source>
        <dbReference type="ARBA" id="ARBA00005067"/>
    </source>
</evidence>
<reference evidence="13 15" key="3">
    <citation type="submission" date="2017-09" db="EMBL/GenBank/DDBJ databases">
        <title>Tripartite evolution among Lactobacillus johnsonii, Lactobacillus taiwanensis, Lactobacillus reuteri and their rodent host.</title>
        <authorList>
            <person name="Wang T."/>
            <person name="Knowles S."/>
            <person name="Cheng C."/>
        </authorList>
    </citation>
    <scope>NUCLEOTIDE SEQUENCE [LARGE SCALE GENOMIC DNA]</scope>
    <source>
        <strain evidence="13 15">103v</strain>
    </source>
</reference>
<reference evidence="13" key="1">
    <citation type="submission" date="2017-05" db="EMBL/GenBank/DDBJ databases">
        <authorList>
            <person name="Song R."/>
            <person name="Chenine A.L."/>
            <person name="Ruprecht R.M."/>
        </authorList>
    </citation>
    <scope>NUCLEOTIDE SEQUENCE [LARGE SCALE GENOMIC DNA]</scope>
    <source>
        <strain evidence="13">103v</strain>
    </source>
</reference>
<dbReference type="PROSITE" id="PS51671">
    <property type="entry name" value="ACT"/>
    <property type="match status" value="1"/>
</dbReference>
<dbReference type="EMBL" id="SRKR01000015">
    <property type="protein sequence ID" value="TGB10281.1"/>
    <property type="molecule type" value="Genomic_DNA"/>
</dbReference>
<dbReference type="PANTHER" id="PTHR21363">
    <property type="entry name" value="PREPHENATE DEHYDROGENASE"/>
    <property type="match status" value="1"/>
</dbReference>
<accession>A0A256VDU1</accession>
<dbReference type="GO" id="GO:0006571">
    <property type="term" value="P:tyrosine biosynthetic process"/>
    <property type="evidence" value="ECO:0007669"/>
    <property type="project" value="UniProtKB-UniPathway"/>
</dbReference>
<dbReference type="InterPro" id="IPR008927">
    <property type="entry name" value="6-PGluconate_DH-like_C_sf"/>
</dbReference>
<dbReference type="RefSeq" id="WP_019251932.1">
    <property type="nucleotide sequence ID" value="NZ_NGPH01000019.1"/>
</dbReference>
<sequence>METVFIKGLGLIGSSLARAIKQTHPQIQIIASDINEEALQYAKVNKIIDRGVIDMKGSEQADYIILASPVSQIIKDIDTLAKQKLKAEVIITDVGSTKQTVMQAAKALTRRGVTFIGGHPMAGSHKSGVRAGRADLIENAYYFLLPAKQTTDLSKLVDLLRGTNAKWLQITPAQHDKIVAQLSHVPHIIAAELVNQTQQTFKDEPVGMRVAAGGFKSVTRIAASDPTMWSAILLNNKKLILKQLRSYIAGLEKIDGLIEEENRPALFDFFQQAKVRRESLNTAARAPFYDLFLNIPDKTGEIAKVTGILAKQNISLINIQILEVREDINGILQLVFSTAAACDKAARILANDYEIVTR</sequence>
<reference evidence="14" key="5">
    <citation type="submission" date="2019-04" db="EMBL/GenBank/DDBJ databases">
        <authorList>
            <person name="Bisanz J.E."/>
            <person name="Chagwedera N.D."/>
            <person name="Chawla A."/>
            <person name="Turnbaugh P.J."/>
        </authorList>
    </citation>
    <scope>NUCLEOTIDE SEQUENCE</scope>
    <source>
        <strain evidence="14">I8-5</strain>
    </source>
</reference>
<evidence type="ECO:0000256" key="4">
    <source>
        <dbReference type="ARBA" id="ARBA00016891"/>
    </source>
</evidence>
<dbReference type="InterPro" id="IPR050812">
    <property type="entry name" value="Preph/Arog_dehydrog"/>
</dbReference>
<organism evidence="13 15">
    <name type="scientific">Limosilactobacillus reuteri</name>
    <name type="common">Lactobacillus reuteri</name>
    <dbReference type="NCBI Taxonomy" id="1598"/>
    <lineage>
        <taxon>Bacteria</taxon>
        <taxon>Bacillati</taxon>
        <taxon>Bacillota</taxon>
        <taxon>Bacilli</taxon>
        <taxon>Lactobacillales</taxon>
        <taxon>Lactobacillaceae</taxon>
        <taxon>Limosilactobacillus</taxon>
    </lineage>
</organism>
<dbReference type="InterPro" id="IPR045865">
    <property type="entry name" value="ACT-like_dom_sf"/>
</dbReference>
<evidence type="ECO:0000256" key="3">
    <source>
        <dbReference type="ARBA" id="ARBA00012068"/>
    </source>
</evidence>
<dbReference type="SUPFAM" id="SSF48179">
    <property type="entry name" value="6-phosphogluconate dehydrogenase C-terminal domain-like"/>
    <property type="match status" value="1"/>
</dbReference>
<dbReference type="UniPathway" id="UPA00122">
    <property type="reaction ID" value="UER00961"/>
</dbReference>
<dbReference type="PANTHER" id="PTHR21363:SF0">
    <property type="entry name" value="PREPHENATE DEHYDROGENASE [NADP(+)]"/>
    <property type="match status" value="1"/>
</dbReference>
<dbReference type="SUPFAM" id="SSF55021">
    <property type="entry name" value="ACT-like"/>
    <property type="match status" value="1"/>
</dbReference>
<reference evidence="15" key="2">
    <citation type="submission" date="2017-05" db="EMBL/GenBank/DDBJ databases">
        <authorList>
            <person name="Lin X.B."/>
            <person name="Stothard P."/>
            <person name="Tasseva G."/>
            <person name="Walter J."/>
        </authorList>
    </citation>
    <scope>NUCLEOTIDE SEQUENCE [LARGE SCALE GENOMIC DNA]</scope>
    <source>
        <strain evidence="15">103v</strain>
    </source>
</reference>
<evidence type="ECO:0000256" key="8">
    <source>
        <dbReference type="ARBA" id="ARBA00023027"/>
    </source>
</evidence>
<dbReference type="Pfam" id="PF20463">
    <property type="entry name" value="PDH_C"/>
    <property type="match status" value="1"/>
</dbReference>
<evidence type="ECO:0000313" key="13">
    <source>
        <dbReference type="EMBL" id="OYT01350.1"/>
    </source>
</evidence>
<evidence type="ECO:0000256" key="9">
    <source>
        <dbReference type="ARBA" id="ARBA00023141"/>
    </source>
</evidence>
<evidence type="ECO:0000256" key="10">
    <source>
        <dbReference type="ARBA" id="ARBA00049260"/>
    </source>
</evidence>
<dbReference type="Proteomes" id="UP000297521">
    <property type="component" value="Unassembled WGS sequence"/>
</dbReference>
<dbReference type="EMBL" id="NGQC01000077">
    <property type="protein sequence ID" value="OYT01350.1"/>
    <property type="molecule type" value="Genomic_DNA"/>
</dbReference>
<dbReference type="Gene3D" id="3.40.50.720">
    <property type="entry name" value="NAD(P)-binding Rossmann-like Domain"/>
    <property type="match status" value="1"/>
</dbReference>
<evidence type="ECO:0000256" key="2">
    <source>
        <dbReference type="ARBA" id="ARBA00007964"/>
    </source>
</evidence>
<name>A0A256VDU1_LIMRT</name>
<evidence type="ECO:0000313" key="14">
    <source>
        <dbReference type="EMBL" id="TGB10281.1"/>
    </source>
</evidence>
<dbReference type="Pfam" id="PF02153">
    <property type="entry name" value="PDH_N"/>
    <property type="match status" value="1"/>
</dbReference>
<dbReference type="EC" id="1.3.1.12" evidence="3"/>
<dbReference type="InterPro" id="IPR003099">
    <property type="entry name" value="Prephen_DH"/>
</dbReference>
<dbReference type="InterPro" id="IPR046826">
    <property type="entry name" value="PDH_N"/>
</dbReference>
<protein>
    <recommendedName>
        <fullName evidence="4">Prephenate dehydrogenase</fullName>
        <ecNumber evidence="3">1.3.1.12</ecNumber>
    </recommendedName>
</protein>
<dbReference type="InterPro" id="IPR036291">
    <property type="entry name" value="NAD(P)-bd_dom_sf"/>
</dbReference>
<dbReference type="NCBIfam" id="NF005107">
    <property type="entry name" value="PRK06545.1-5"/>
    <property type="match status" value="1"/>
</dbReference>
<evidence type="ECO:0000313" key="15">
    <source>
        <dbReference type="Proteomes" id="UP000216122"/>
    </source>
</evidence>
<evidence type="ECO:0000259" key="11">
    <source>
        <dbReference type="PROSITE" id="PS51176"/>
    </source>
</evidence>
<dbReference type="SUPFAM" id="SSF51735">
    <property type="entry name" value="NAD(P)-binding Rossmann-fold domains"/>
    <property type="match status" value="1"/>
</dbReference>
<dbReference type="FunFam" id="3.40.50.720:FF:000208">
    <property type="entry name" value="Prephenate dehydrogenase"/>
    <property type="match status" value="1"/>
</dbReference>
<comment type="similarity">
    <text evidence="2">Belongs to the prephenate/arogenate dehydrogenase family.</text>
</comment>
<reference evidence="14" key="4">
    <citation type="journal article" date="2019" name="Cell Metab.">
        <title>Nutrient sensing in CD11c cells alters the gut microbiome to regulate food intake and body mass.</title>
        <authorList>
            <person name="Chagwedera N.D."/>
            <person name="Ang Q.Y."/>
            <person name="Bisanz J.E."/>
            <person name="Leong Y.A."/>
            <person name="Ganeshan K."/>
            <person name="Cai J."/>
            <person name="Patterson A.D."/>
            <person name="Turnbaugh P.J."/>
            <person name="Chawla A."/>
        </authorList>
    </citation>
    <scope>NUCLEOTIDE SEQUENCE</scope>
    <source>
        <strain evidence="14">I8-5</strain>
    </source>
</reference>
<dbReference type="Gene3D" id="1.10.3660.10">
    <property type="entry name" value="6-phosphogluconate dehydrogenase C-terminal like domain"/>
    <property type="match status" value="1"/>
</dbReference>
<dbReference type="PROSITE" id="PS51176">
    <property type="entry name" value="PDH_ADH"/>
    <property type="match status" value="1"/>
</dbReference>
<keyword evidence="7 14" id="KW-0560">Oxidoreductase</keyword>
<keyword evidence="9" id="KW-0057">Aromatic amino acid biosynthesis</keyword>
<dbReference type="GO" id="GO:0070403">
    <property type="term" value="F:NAD+ binding"/>
    <property type="evidence" value="ECO:0007669"/>
    <property type="project" value="InterPro"/>
</dbReference>
<dbReference type="CDD" id="cd04909">
    <property type="entry name" value="ACT_PDH-BS"/>
    <property type="match status" value="1"/>
</dbReference>
<dbReference type="InterPro" id="IPR046825">
    <property type="entry name" value="PDH_C"/>
</dbReference>
<evidence type="ECO:0000259" key="12">
    <source>
        <dbReference type="PROSITE" id="PS51671"/>
    </source>
</evidence>
<comment type="catalytic activity">
    <reaction evidence="10">
        <text>prephenate + NAD(+) = 3-(4-hydroxyphenyl)pyruvate + CO2 + NADH</text>
        <dbReference type="Rhea" id="RHEA:13869"/>
        <dbReference type="ChEBI" id="CHEBI:16526"/>
        <dbReference type="ChEBI" id="CHEBI:29934"/>
        <dbReference type="ChEBI" id="CHEBI:36242"/>
        <dbReference type="ChEBI" id="CHEBI:57540"/>
        <dbReference type="ChEBI" id="CHEBI:57945"/>
        <dbReference type="EC" id="1.3.1.12"/>
    </reaction>
</comment>
<feature type="domain" description="ACT" evidence="12">
    <location>
        <begin position="290"/>
        <end position="358"/>
    </location>
</feature>
<keyword evidence="6" id="KW-0028">Amino-acid biosynthesis</keyword>
<comment type="caution">
    <text evidence="13">The sequence shown here is derived from an EMBL/GenBank/DDBJ whole genome shotgun (WGS) entry which is preliminary data.</text>
</comment>
<evidence type="ECO:0000256" key="5">
    <source>
        <dbReference type="ARBA" id="ARBA00022498"/>
    </source>
</evidence>
<keyword evidence="5" id="KW-0827">Tyrosine biosynthesis</keyword>
<dbReference type="GeneID" id="77190278"/>
<comment type="pathway">
    <text evidence="1">Amino-acid biosynthesis; L-tyrosine biosynthesis; (4-hydroxyphenyl)pyruvate from prephenate (NAD(+) route): step 1/1.</text>
</comment>
<dbReference type="FunFam" id="1.10.3660.10:FF:000003">
    <property type="entry name" value="Prephenate dehydrogenase"/>
    <property type="match status" value="1"/>
</dbReference>
<dbReference type="GO" id="GO:0004665">
    <property type="term" value="F:prephenate dehydrogenase (NADP+) activity"/>
    <property type="evidence" value="ECO:0007669"/>
    <property type="project" value="InterPro"/>
</dbReference>
<feature type="domain" description="Prephenate/arogenate dehydrogenase" evidence="11">
    <location>
        <begin position="1"/>
        <end position="288"/>
    </location>
</feature>
<evidence type="ECO:0000256" key="7">
    <source>
        <dbReference type="ARBA" id="ARBA00023002"/>
    </source>
</evidence>
<dbReference type="GO" id="GO:0008977">
    <property type="term" value="F:prephenate dehydrogenase (NAD+) activity"/>
    <property type="evidence" value="ECO:0007669"/>
    <property type="project" value="UniProtKB-EC"/>
</dbReference>
<gene>
    <name evidence="13" type="ORF">CBG21_09820</name>
    <name evidence="14" type="ORF">E5F87_08425</name>
</gene>
<keyword evidence="8" id="KW-0520">NAD</keyword>
<proteinExistence type="inferred from homology"/>
<dbReference type="AlphaFoldDB" id="A0A256VDU1"/>
<evidence type="ECO:0000256" key="6">
    <source>
        <dbReference type="ARBA" id="ARBA00022605"/>
    </source>
</evidence>
<dbReference type="InterPro" id="IPR002912">
    <property type="entry name" value="ACT_dom"/>
</dbReference>
<dbReference type="Proteomes" id="UP000216122">
    <property type="component" value="Unassembled WGS sequence"/>
</dbReference>